<dbReference type="RefSeq" id="WP_218254190.1">
    <property type="nucleotide sequence ID" value="NZ_JABXWD010000667.1"/>
</dbReference>
<sequence length="60" mass="6925">SGKLDDNGFWQHSCYRCARAYEKQFPEEGPCWPHVRGRRRQVAEEAVDGEKEVALETTVT</sequence>
<evidence type="ECO:0000313" key="2">
    <source>
        <dbReference type="Proteomes" id="UP001196980"/>
    </source>
</evidence>
<dbReference type="EMBL" id="JABXWD010000667">
    <property type="protein sequence ID" value="MBV6343571.1"/>
    <property type="molecule type" value="Genomic_DNA"/>
</dbReference>
<feature type="non-terminal residue" evidence="1">
    <location>
        <position position="1"/>
    </location>
</feature>
<evidence type="ECO:0000313" key="1">
    <source>
        <dbReference type="EMBL" id="MBV6343571.1"/>
    </source>
</evidence>
<organism evidence="1 2">
    <name type="scientific">Candidatus Magnetobacterium casense</name>
    <dbReference type="NCBI Taxonomy" id="1455061"/>
    <lineage>
        <taxon>Bacteria</taxon>
        <taxon>Pseudomonadati</taxon>
        <taxon>Nitrospirota</taxon>
        <taxon>Thermodesulfovibrionia</taxon>
        <taxon>Thermodesulfovibrionales</taxon>
        <taxon>Candidatus Magnetobacteriaceae</taxon>
        <taxon>Candidatus Magnetobacterium</taxon>
    </lineage>
</organism>
<reference evidence="1 2" key="1">
    <citation type="journal article" date="2020" name="J Geophys Res Biogeosci">
        <title>Magnetotaxis as an Adaptation to Enable Bacterial Shuttling of Microbial Sulfur and Sulfur Cycling Across Aquatic Oxic#Anoxic Interfaces.</title>
        <authorList>
            <person name="Li J."/>
            <person name="Liu P."/>
            <person name="Wang J."/>
            <person name="Roberts A.P."/>
            <person name="Pan Y."/>
        </authorList>
    </citation>
    <scope>NUCLEOTIDE SEQUENCE [LARGE SCALE GENOMIC DNA]</scope>
    <source>
        <strain evidence="1 2">MYR-1_YQ</strain>
    </source>
</reference>
<dbReference type="Proteomes" id="UP001196980">
    <property type="component" value="Unassembled WGS sequence"/>
</dbReference>
<name>A0ABS6S3Z0_9BACT</name>
<gene>
    <name evidence="1" type="ORF">HWQ67_18535</name>
</gene>
<protein>
    <submittedName>
        <fullName evidence="1">Uncharacterized protein</fullName>
    </submittedName>
</protein>
<comment type="caution">
    <text evidence="1">The sequence shown here is derived from an EMBL/GenBank/DDBJ whole genome shotgun (WGS) entry which is preliminary data.</text>
</comment>
<proteinExistence type="predicted"/>
<accession>A0ABS6S3Z0</accession>
<keyword evidence="2" id="KW-1185">Reference proteome</keyword>